<dbReference type="CTD" id="51188"/>
<protein>
    <submittedName>
        <fullName evidence="3">Ss18, like 2</fullName>
    </submittedName>
</protein>
<evidence type="ECO:0000313" key="3">
    <source>
        <dbReference type="Ensembl" id="ENSECRP00000009966.1"/>
    </source>
</evidence>
<reference evidence="3" key="3">
    <citation type="submission" date="2025-09" db="UniProtKB">
        <authorList>
            <consortium name="Ensembl"/>
        </authorList>
    </citation>
    <scope>IDENTIFICATION</scope>
</reference>
<name>A0A8C4X7A1_ERPCA</name>
<accession>A0A8C4X7A1</accession>
<dbReference type="GeneID" id="114658064"/>
<organism evidence="3 4">
    <name type="scientific">Erpetoichthys calabaricus</name>
    <name type="common">Rope fish</name>
    <name type="synonym">Calamoichthys calabaricus</name>
    <dbReference type="NCBI Taxonomy" id="27687"/>
    <lineage>
        <taxon>Eukaryota</taxon>
        <taxon>Metazoa</taxon>
        <taxon>Chordata</taxon>
        <taxon>Craniata</taxon>
        <taxon>Vertebrata</taxon>
        <taxon>Euteleostomi</taxon>
        <taxon>Actinopterygii</taxon>
        <taxon>Polypteriformes</taxon>
        <taxon>Polypteridae</taxon>
        <taxon>Erpetoichthys</taxon>
    </lineage>
</organism>
<reference evidence="3" key="2">
    <citation type="submission" date="2025-08" db="UniProtKB">
        <authorList>
            <consortium name="Ensembl"/>
        </authorList>
    </citation>
    <scope>IDENTIFICATION</scope>
</reference>
<dbReference type="RefSeq" id="XP_028665924.1">
    <property type="nucleotide sequence ID" value="XM_028810091.2"/>
</dbReference>
<reference evidence="3" key="1">
    <citation type="submission" date="2021-06" db="EMBL/GenBank/DDBJ databases">
        <authorList>
            <consortium name="Wellcome Sanger Institute Data Sharing"/>
        </authorList>
    </citation>
    <scope>NUCLEOTIDE SEQUENCE [LARGE SCALE GENOMIC DNA]</scope>
</reference>
<keyword evidence="4" id="KW-1185">Reference proteome</keyword>
<dbReference type="OrthoDB" id="10265171at2759"/>
<proteinExistence type="inferred from homology"/>
<dbReference type="Ensembl" id="ENSECRT00000010131.1">
    <property type="protein sequence ID" value="ENSECRP00000009966.1"/>
    <property type="gene ID" value="ENSECRG00000006662.1"/>
</dbReference>
<feature type="domain" description="SS18 N-terminal" evidence="2">
    <location>
        <begin position="14"/>
        <end position="71"/>
    </location>
</feature>
<dbReference type="GeneTree" id="ENSGT00940000160407"/>
<evidence type="ECO:0000256" key="1">
    <source>
        <dbReference type="ARBA" id="ARBA00007945"/>
    </source>
</evidence>
<evidence type="ECO:0000313" key="4">
    <source>
        <dbReference type="Proteomes" id="UP000694620"/>
    </source>
</evidence>
<sequence>MSVVFVPERLRENVQINQNIIQQLLDENDQLIRCIVDYQQKGRASDCVQYQQILHRNLVYLATISDSTPSTPSAVIVTFPNTVAEAAVVNSAIKPEVNHPMSTEEKRNDHAQ</sequence>
<dbReference type="Proteomes" id="UP000694620">
    <property type="component" value="Chromosome 9"/>
</dbReference>
<dbReference type="InterPro" id="IPR007726">
    <property type="entry name" value="SS18_N"/>
</dbReference>
<evidence type="ECO:0000259" key="2">
    <source>
        <dbReference type="Pfam" id="PF05030"/>
    </source>
</evidence>
<dbReference type="AlphaFoldDB" id="A0A8C4X7A1"/>
<dbReference type="Pfam" id="PF05030">
    <property type="entry name" value="SSXT"/>
    <property type="match status" value="1"/>
</dbReference>
<comment type="similarity">
    <text evidence="1">Belongs to the SS18 family.</text>
</comment>
<gene>
    <name evidence="3" type="primary">ss18l2</name>
</gene>